<dbReference type="AlphaFoldDB" id="A0A174ZC43"/>
<name>A0A174ZC43_9FIRM</name>
<gene>
    <name evidence="1" type="ORF">ERS852492_01181</name>
</gene>
<dbReference type="EMBL" id="CZBV01000003">
    <property type="protein sequence ID" value="CUQ83387.1"/>
    <property type="molecule type" value="Genomic_DNA"/>
</dbReference>
<accession>A0A174ZC43</accession>
<protein>
    <submittedName>
        <fullName evidence="1">Uncharacterized protein</fullName>
    </submittedName>
</protein>
<proteinExistence type="predicted"/>
<dbReference type="InterPro" id="IPR013783">
    <property type="entry name" value="Ig-like_fold"/>
</dbReference>
<reference evidence="1 2" key="1">
    <citation type="submission" date="2015-09" db="EMBL/GenBank/DDBJ databases">
        <authorList>
            <consortium name="Pathogen Informatics"/>
        </authorList>
    </citation>
    <scope>NUCLEOTIDE SEQUENCE [LARGE SCALE GENOMIC DNA]</scope>
    <source>
        <strain evidence="1 2">2789STDY5834878</strain>
    </source>
</reference>
<dbReference type="Gene3D" id="2.60.40.10">
    <property type="entry name" value="Immunoglobulins"/>
    <property type="match status" value="1"/>
</dbReference>
<dbReference type="Proteomes" id="UP000095780">
    <property type="component" value="Unassembled WGS sequence"/>
</dbReference>
<sequence>MCASYVSYVLFNYLPNVAGIDMSSVKVPDDPASVGYYAEAAKHWVSDGVATEIYSADYGTHFEYDEEIPIGSVIIMAGKTDSGNYSLWTAGHVCLYAGFYNGKHYVTHVGNSRGPEINCIEYLEGGDASGKSSRYVVSIYSLENFKQRGAIEVNKSTEDGKKLSGAVFVATNDDTGEQFKIGPTNSKGYAKTGDMPYGDCNDGINSEQNCRKW</sequence>
<evidence type="ECO:0000313" key="1">
    <source>
        <dbReference type="EMBL" id="CUQ83387.1"/>
    </source>
</evidence>
<evidence type="ECO:0000313" key="2">
    <source>
        <dbReference type="Proteomes" id="UP000095780"/>
    </source>
</evidence>
<organism evidence="1 2">
    <name type="scientific">Lachnospira eligens</name>
    <dbReference type="NCBI Taxonomy" id="39485"/>
    <lineage>
        <taxon>Bacteria</taxon>
        <taxon>Bacillati</taxon>
        <taxon>Bacillota</taxon>
        <taxon>Clostridia</taxon>
        <taxon>Lachnospirales</taxon>
        <taxon>Lachnospiraceae</taxon>
        <taxon>Lachnospira</taxon>
    </lineage>
</organism>